<keyword evidence="1" id="KW-0472">Membrane</keyword>
<sequence length="116" mass="13377">MQTVSQLILLHALQEVQCDLQKGLTDIPLLLFILSIQLILILTLFWSSFKVYEIIHRHVALEGQTAGFRRDRSQLMAPETKTAQTHLRNYAIRVQVQVQVQVQVRATGLYTQIFEC</sequence>
<evidence type="ECO:0000256" key="1">
    <source>
        <dbReference type="SAM" id="Phobius"/>
    </source>
</evidence>
<comment type="caution">
    <text evidence="2">The sequence shown here is derived from an EMBL/GenBank/DDBJ whole genome shotgun (WGS) entry which is preliminary data.</text>
</comment>
<reference evidence="2 3" key="1">
    <citation type="submission" date="2020-03" db="EMBL/GenBank/DDBJ databases">
        <title>Dissostichus mawsoni Genome sequencing and assembly.</title>
        <authorList>
            <person name="Park H."/>
        </authorList>
    </citation>
    <scope>NUCLEOTIDE SEQUENCE [LARGE SCALE GENOMIC DNA]</scope>
    <source>
        <strain evidence="2">DM0001</strain>
        <tissue evidence="2">Muscle</tissue>
    </source>
</reference>
<evidence type="ECO:0000313" key="2">
    <source>
        <dbReference type="EMBL" id="KAF3850302.1"/>
    </source>
</evidence>
<organism evidence="2 3">
    <name type="scientific">Dissostichus mawsoni</name>
    <name type="common">Antarctic cod</name>
    <dbReference type="NCBI Taxonomy" id="36200"/>
    <lineage>
        <taxon>Eukaryota</taxon>
        <taxon>Metazoa</taxon>
        <taxon>Chordata</taxon>
        <taxon>Craniata</taxon>
        <taxon>Vertebrata</taxon>
        <taxon>Euteleostomi</taxon>
        <taxon>Actinopterygii</taxon>
        <taxon>Neopterygii</taxon>
        <taxon>Teleostei</taxon>
        <taxon>Neoteleostei</taxon>
        <taxon>Acanthomorphata</taxon>
        <taxon>Eupercaria</taxon>
        <taxon>Perciformes</taxon>
        <taxon>Notothenioidei</taxon>
        <taxon>Nototheniidae</taxon>
        <taxon>Dissostichus</taxon>
    </lineage>
</organism>
<evidence type="ECO:0000313" key="3">
    <source>
        <dbReference type="Proteomes" id="UP000518266"/>
    </source>
</evidence>
<keyword evidence="1" id="KW-1133">Transmembrane helix</keyword>
<protein>
    <submittedName>
        <fullName evidence="2">Uncharacterized protein</fullName>
    </submittedName>
</protein>
<keyword evidence="3" id="KW-1185">Reference proteome</keyword>
<dbReference type="Proteomes" id="UP000518266">
    <property type="component" value="Unassembled WGS sequence"/>
</dbReference>
<accession>A0A7J5YLD4</accession>
<gene>
    <name evidence="2" type="ORF">F7725_020021</name>
</gene>
<keyword evidence="1" id="KW-0812">Transmembrane</keyword>
<dbReference type="EMBL" id="JAAKFY010000011">
    <property type="protein sequence ID" value="KAF3850302.1"/>
    <property type="molecule type" value="Genomic_DNA"/>
</dbReference>
<proteinExistence type="predicted"/>
<dbReference type="AlphaFoldDB" id="A0A7J5YLD4"/>
<name>A0A7J5YLD4_DISMA</name>
<feature type="transmembrane region" description="Helical" evidence="1">
    <location>
        <begin position="28"/>
        <end position="47"/>
    </location>
</feature>